<reference evidence="1 2" key="1">
    <citation type="submission" date="2011-08" db="EMBL/GenBank/DDBJ databases">
        <title>The Genome Sequence of Clostridium orbiscindens 1_3_50AFAA.</title>
        <authorList>
            <consortium name="The Broad Institute Genome Sequencing Platform"/>
            <person name="Earl A."/>
            <person name="Ward D."/>
            <person name="Feldgarden M."/>
            <person name="Gevers D."/>
            <person name="Daigneault M."/>
            <person name="Strauss J."/>
            <person name="Allen-Vercoe E."/>
            <person name="Young S.K."/>
            <person name="Zeng Q."/>
            <person name="Gargeya S."/>
            <person name="Fitzgerald M."/>
            <person name="Haas B."/>
            <person name="Abouelleil A."/>
            <person name="Alvarado L."/>
            <person name="Arachchi H.M."/>
            <person name="Berlin A."/>
            <person name="Brown A."/>
            <person name="Chapman S.B."/>
            <person name="Chen Z."/>
            <person name="Dunbar C."/>
            <person name="Freedman E."/>
            <person name="Gearin G."/>
            <person name="Gellesch M."/>
            <person name="Goldberg J."/>
            <person name="Griggs A."/>
            <person name="Gujja S."/>
            <person name="Heiman D."/>
            <person name="Howarth C."/>
            <person name="Larson L."/>
            <person name="Lui A."/>
            <person name="MacDonald P.J.P."/>
            <person name="Montmayeur A."/>
            <person name="Murphy C."/>
            <person name="Neiman D."/>
            <person name="Pearson M."/>
            <person name="Priest M."/>
            <person name="Roberts A."/>
            <person name="Saif S."/>
            <person name="Shea T."/>
            <person name="Shenoy N."/>
            <person name="Sisk P."/>
            <person name="Stolte C."/>
            <person name="Sykes S."/>
            <person name="Wortman J."/>
            <person name="Nusbaum C."/>
            <person name="Birren B."/>
        </authorList>
    </citation>
    <scope>NUCLEOTIDE SEQUENCE [LARGE SCALE GENOMIC DNA]</scope>
    <source>
        <strain evidence="1 2">1_3_50AFAA</strain>
    </source>
</reference>
<proteinExistence type="predicted"/>
<dbReference type="RefSeq" id="WP_007491350.1">
    <property type="nucleotide sequence ID" value="NZ_KN174172.1"/>
</dbReference>
<dbReference type="GeneID" id="63972827"/>
<dbReference type="PANTHER" id="PTHR36847">
    <property type="entry name" value="AMIDOLIGASE ENZYME"/>
    <property type="match status" value="1"/>
</dbReference>
<sequence>MTGLKDQCFGVEVEMTGITRKQAAQALADYFGTIPKAKGGVYDTWKVKDPTGKEWKLVSDASIIGEQWTGTEYLENDIKDFRVELVTPKLTYPELPKLQECMRRLKQIGAKVNDSCGIHVHVDAANHNRQSLKNLISIMYSKEDLLFKALQVNEVRAIRFCKKVREPMLRKARALSAEETPDLTQLERIWYEGDVHKTDHYNWTRYYALNLHSVFYRGTVEWRCFNSTLNPNLATAYVNLCLAMSAQAIAQRSTIMRKTRSDNELFTFRVWLVRLGLNGDEFRETRDLLLAHLDGDRAWRFDKDSYEVNRNKKKKHREAER</sequence>
<keyword evidence="2" id="KW-1185">Reference proteome</keyword>
<dbReference type="InterPro" id="IPR022025">
    <property type="entry name" value="Amidoligase_2"/>
</dbReference>
<organism evidence="1 2">
    <name type="scientific">Flavonifractor plautii 1_3_50AFAA</name>
    <dbReference type="NCBI Taxonomy" id="742738"/>
    <lineage>
        <taxon>Bacteria</taxon>
        <taxon>Bacillati</taxon>
        <taxon>Bacillota</taxon>
        <taxon>Clostridia</taxon>
        <taxon>Eubacteriales</taxon>
        <taxon>Oscillospiraceae</taxon>
        <taxon>Flavonifractor</taxon>
    </lineage>
</organism>
<comment type="caution">
    <text evidence="1">The sequence shown here is derived from an EMBL/GenBank/DDBJ whole genome shotgun (WGS) entry which is preliminary data.</text>
</comment>
<evidence type="ECO:0000313" key="1">
    <source>
        <dbReference type="EMBL" id="KGF51777.1"/>
    </source>
</evidence>
<gene>
    <name evidence="1" type="ORF">HMPREF9460_04229</name>
</gene>
<protein>
    <recommendedName>
        <fullName evidence="3">Amidoligase enzyme</fullName>
    </recommendedName>
</protein>
<dbReference type="HOGENOM" id="CLU_055819_0_0_9"/>
<dbReference type="PATRIC" id="fig|742738.3.peg.4337"/>
<accession>A0A096CA67</accession>
<dbReference type="AlphaFoldDB" id="A0A096CA67"/>
<dbReference type="EMBL" id="ADLO01000138">
    <property type="protein sequence ID" value="KGF51777.1"/>
    <property type="molecule type" value="Genomic_DNA"/>
</dbReference>
<evidence type="ECO:0008006" key="3">
    <source>
        <dbReference type="Google" id="ProtNLM"/>
    </source>
</evidence>
<dbReference type="eggNOG" id="ENOG502Z7YI">
    <property type="taxonomic scope" value="Bacteria"/>
</dbReference>
<evidence type="ECO:0000313" key="2">
    <source>
        <dbReference type="Proteomes" id="UP000029585"/>
    </source>
</evidence>
<dbReference type="PANTHER" id="PTHR36847:SF1">
    <property type="entry name" value="AMIDOLIGASE ENZYME"/>
    <property type="match status" value="1"/>
</dbReference>
<dbReference type="Proteomes" id="UP000029585">
    <property type="component" value="Unassembled WGS sequence"/>
</dbReference>
<dbReference type="Pfam" id="PF12224">
    <property type="entry name" value="Amidoligase_2"/>
    <property type="match status" value="1"/>
</dbReference>
<name>A0A096CA67_FLAPL</name>